<keyword evidence="2" id="KW-1133">Transmembrane helix</keyword>
<dbReference type="EMBL" id="CP000471">
    <property type="protein sequence ID" value="ABK46099.1"/>
    <property type="molecule type" value="Genomic_DNA"/>
</dbReference>
<proteinExistence type="predicted"/>
<organism evidence="4 5">
    <name type="scientific">Magnetococcus marinus (strain ATCC BAA-1437 / JCM 17883 / MC-1)</name>
    <dbReference type="NCBI Taxonomy" id="156889"/>
    <lineage>
        <taxon>Bacteria</taxon>
        <taxon>Pseudomonadati</taxon>
        <taxon>Pseudomonadota</taxon>
        <taxon>Magnetococcia</taxon>
        <taxon>Magnetococcales</taxon>
        <taxon>Magnetococcaceae</taxon>
        <taxon>Magnetococcus</taxon>
    </lineage>
</organism>
<keyword evidence="2" id="KW-0812">Transmembrane</keyword>
<reference evidence="4 5" key="2">
    <citation type="journal article" date="2012" name="Int. J. Syst. Evol. Microbiol.">
        <title>Magnetococcus marinus gen. nov., sp. nov., a marine, magnetotactic bacterium that represents a novel lineage (Magnetococcaceae fam. nov.; Magnetococcales ord. nov.) at the base of the Alphaproteobacteria.</title>
        <authorList>
            <person name="Bazylinski D.A."/>
            <person name="Williams T.J."/>
            <person name="Lefevre C.T."/>
            <person name="Berg R.J."/>
            <person name="Zhang C.L."/>
            <person name="Bowser S.S."/>
            <person name="Dean A.J."/>
            <person name="Beveridge T.J."/>
        </authorList>
    </citation>
    <scope>NUCLEOTIDE SEQUENCE [LARGE SCALE GENOMIC DNA]</scope>
    <source>
        <strain evidence="5">ATCC BAA-1437 / JCM 17883 / MC-1</strain>
    </source>
</reference>
<keyword evidence="1" id="KW-0175">Coiled coil</keyword>
<feature type="coiled-coil region" evidence="1">
    <location>
        <begin position="122"/>
        <end position="149"/>
    </location>
</feature>
<reference evidence="5" key="1">
    <citation type="journal article" date="2009" name="Appl. Environ. Microbiol.">
        <title>Complete genome sequence of the chemolithoautotrophic marine magnetotactic coccus strain MC-1.</title>
        <authorList>
            <person name="Schubbe S."/>
            <person name="Williams T.J."/>
            <person name="Xie G."/>
            <person name="Kiss H.E."/>
            <person name="Brettin T.S."/>
            <person name="Martinez D."/>
            <person name="Ross C.A."/>
            <person name="Schuler D."/>
            <person name="Cox B.L."/>
            <person name="Nealson K.H."/>
            <person name="Bazylinski D.A."/>
        </authorList>
    </citation>
    <scope>NUCLEOTIDE SEQUENCE [LARGE SCALE GENOMIC DNA]</scope>
    <source>
        <strain evidence="5">ATCC BAA-1437 / JCM 17883 / MC-1</strain>
    </source>
</reference>
<evidence type="ECO:0000313" key="4">
    <source>
        <dbReference type="EMBL" id="ABK46099.1"/>
    </source>
</evidence>
<feature type="transmembrane region" description="Helical" evidence="2">
    <location>
        <begin position="268"/>
        <end position="289"/>
    </location>
</feature>
<protein>
    <recommendedName>
        <fullName evidence="6">MscS Mechanosensitive ion channel</fullName>
    </recommendedName>
</protein>
<feature type="transmembrane region" description="Helical" evidence="2">
    <location>
        <begin position="295"/>
        <end position="312"/>
    </location>
</feature>
<gene>
    <name evidence="4" type="ordered locus">Mmc1_3614</name>
</gene>
<evidence type="ECO:0000256" key="3">
    <source>
        <dbReference type="SAM" id="SignalP"/>
    </source>
</evidence>
<keyword evidence="2" id="KW-0472">Membrane</keyword>
<evidence type="ECO:0000313" key="5">
    <source>
        <dbReference type="Proteomes" id="UP000002586"/>
    </source>
</evidence>
<evidence type="ECO:0000256" key="2">
    <source>
        <dbReference type="SAM" id="Phobius"/>
    </source>
</evidence>
<dbReference type="OrthoDB" id="227003at2"/>
<name>A0LDQ6_MAGMM</name>
<evidence type="ECO:0000256" key="1">
    <source>
        <dbReference type="SAM" id="Coils"/>
    </source>
</evidence>
<feature type="signal peptide" evidence="3">
    <location>
        <begin position="1"/>
        <end position="20"/>
    </location>
</feature>
<keyword evidence="5" id="KW-1185">Reference proteome</keyword>
<dbReference type="KEGG" id="mgm:Mmc1_3614"/>
<feature type="transmembrane region" description="Helical" evidence="2">
    <location>
        <begin position="223"/>
        <end position="247"/>
    </location>
</feature>
<feature type="coiled-coil region" evidence="1">
    <location>
        <begin position="36"/>
        <end position="86"/>
    </location>
</feature>
<dbReference type="HOGENOM" id="CLU_022475_0_0_5"/>
<dbReference type="AlphaFoldDB" id="A0LDQ6"/>
<dbReference type="STRING" id="156889.Mmc1_3614"/>
<sequence length="546" mass="62052" precursor="true">MLRPLLLLCWLLLLPLPCLAQDAPVTTLAQDSLLKLNEIHQDLMQRQQMLAALEEALKQAKTDKRKELLKAQLDESQKQLVEQERAFEMIMTGGETLIRPEDEAEKKKFDWQNELLEIVQPIMSELRKLTEQQRKRDNLNKRIEFHESRLATINGALEHLQKASTQGLSEGALARFKEIQRGWQNQRATHQHLLGVNRLQLVNLEQDAAKKEKSVREKLHEFLFGRGLTLILALGAALAVYLIMGLMRATLQRALGGRNAQRRKIQRVMALSYQSIAALFALIALFYVFNMRGDRALQAVAILIVAAMVWLLRTSVPGYVREVRLLLNLGEVREGERIHYKNLPWAVVSLNLHTTLRNPCVQGELLHVPLSVLLELRSRPFTADEAWFPCAMQEYILLPDGQPAQVMQITDEQVRIRLEGGAIKTYDVPSFLATQPVNLSHGFAVETHFGVDYHHLNHALTQIPQQLEQGIKAGLLQRYGEGLLALTVQFERAADSSLDYRILAQFTGSVAARYTETSRDLQGLAVECAITHGWQIPYRQLVIHQL</sequence>
<dbReference type="eggNOG" id="COG1196">
    <property type="taxonomic scope" value="Bacteria"/>
</dbReference>
<accession>A0LDQ6</accession>
<evidence type="ECO:0008006" key="6">
    <source>
        <dbReference type="Google" id="ProtNLM"/>
    </source>
</evidence>
<dbReference type="Proteomes" id="UP000002586">
    <property type="component" value="Chromosome"/>
</dbReference>
<keyword evidence="3" id="KW-0732">Signal</keyword>
<feature type="chain" id="PRO_5002626660" description="MscS Mechanosensitive ion channel" evidence="3">
    <location>
        <begin position="21"/>
        <end position="546"/>
    </location>
</feature>
<dbReference type="RefSeq" id="WP_011715153.1">
    <property type="nucleotide sequence ID" value="NC_008576.1"/>
</dbReference>